<evidence type="ECO:0000313" key="3">
    <source>
        <dbReference type="EMBL" id="MDO6413024.1"/>
    </source>
</evidence>
<reference evidence="3" key="1">
    <citation type="submission" date="2023-07" db="EMBL/GenBank/DDBJ databases">
        <authorList>
            <person name="Kim M."/>
        </authorList>
    </citation>
    <scope>NUCLEOTIDE SEQUENCE</scope>
    <source>
        <strain evidence="3">BIUV-7</strain>
    </source>
</reference>
<dbReference type="InterPro" id="IPR034122">
    <property type="entry name" value="Retropepsin-like_bacterial"/>
</dbReference>
<keyword evidence="1" id="KW-0378">Hydrolase</keyword>
<feature type="domain" description="Peptidase A2" evidence="2">
    <location>
        <begin position="190"/>
        <end position="279"/>
    </location>
</feature>
<feature type="domain" description="Peptidase A2" evidence="2">
    <location>
        <begin position="57"/>
        <end position="135"/>
    </location>
</feature>
<keyword evidence="3" id="KW-0645">Protease</keyword>
<evidence type="ECO:0000313" key="4">
    <source>
        <dbReference type="Proteomes" id="UP001169764"/>
    </source>
</evidence>
<dbReference type="InterPro" id="IPR001995">
    <property type="entry name" value="Peptidase_A2_cat"/>
</dbReference>
<dbReference type="GO" id="GO:0006508">
    <property type="term" value="P:proteolysis"/>
    <property type="evidence" value="ECO:0007669"/>
    <property type="project" value="UniProtKB-KW"/>
</dbReference>
<gene>
    <name evidence="3" type="ORF">Q4F19_01385</name>
</gene>
<dbReference type="Gene3D" id="2.40.70.10">
    <property type="entry name" value="Acid Proteases"/>
    <property type="match status" value="2"/>
</dbReference>
<dbReference type="SUPFAM" id="SSF50630">
    <property type="entry name" value="Acid proteases"/>
    <property type="match status" value="2"/>
</dbReference>
<dbReference type="PROSITE" id="PS00141">
    <property type="entry name" value="ASP_PROTEASE"/>
    <property type="match status" value="2"/>
</dbReference>
<dbReference type="RefSeq" id="WP_303539348.1">
    <property type="nucleotide sequence ID" value="NZ_JAUOTP010000001.1"/>
</dbReference>
<dbReference type="InterPro" id="IPR001969">
    <property type="entry name" value="Aspartic_peptidase_AS"/>
</dbReference>
<organism evidence="3 4">
    <name type="scientific">Sphingomonas natans</name>
    <dbReference type="NCBI Taxonomy" id="3063330"/>
    <lineage>
        <taxon>Bacteria</taxon>
        <taxon>Pseudomonadati</taxon>
        <taxon>Pseudomonadota</taxon>
        <taxon>Alphaproteobacteria</taxon>
        <taxon>Sphingomonadales</taxon>
        <taxon>Sphingomonadaceae</taxon>
        <taxon>Sphingomonas</taxon>
    </lineage>
</organism>
<evidence type="ECO:0000256" key="1">
    <source>
        <dbReference type="ARBA" id="ARBA00022801"/>
    </source>
</evidence>
<protein>
    <submittedName>
        <fullName evidence="3">Aspartyl protease family protein</fullName>
    </submittedName>
</protein>
<sequence>MAVHAFALWLAGLASVTTPVLPSFVLGSDPGEETLATATDLATRMTVDTHVNGAGPFSFTIDTGSDRSVVSDRLASHLSLPIGRIVTIYGIAGPSSVSTVNVASIRVGQRESRDIAAPVLPERSLGSSGFLGIDAMRDQRVLMDFKHKRITFATSAREAMEGEEGVIVVTGRSRFGQLILTDARVGGIKVHAIIDTGAENTIGNLALRKVMAKRGPIAGEMTTIIGVTGAEMPAEASSIARIRLGGLQLVNMPITYADVRTFALFGIDDKPAILVGMDVLRGFERVAVDFKRREVRFRVGDGAIGQS</sequence>
<dbReference type="CDD" id="cd05483">
    <property type="entry name" value="retropepsin_like_bacteria"/>
    <property type="match status" value="1"/>
</dbReference>
<keyword evidence="4" id="KW-1185">Reference proteome</keyword>
<dbReference type="GO" id="GO:0008233">
    <property type="term" value="F:peptidase activity"/>
    <property type="evidence" value="ECO:0007669"/>
    <property type="project" value="UniProtKB-KW"/>
</dbReference>
<dbReference type="Pfam" id="PF13650">
    <property type="entry name" value="Asp_protease_2"/>
    <property type="match status" value="2"/>
</dbReference>
<proteinExistence type="predicted"/>
<dbReference type="InterPro" id="IPR021109">
    <property type="entry name" value="Peptidase_aspartic_dom_sf"/>
</dbReference>
<dbReference type="PROSITE" id="PS50175">
    <property type="entry name" value="ASP_PROT_RETROV"/>
    <property type="match status" value="2"/>
</dbReference>
<dbReference type="EMBL" id="JAUOTP010000001">
    <property type="protein sequence ID" value="MDO6413024.1"/>
    <property type="molecule type" value="Genomic_DNA"/>
</dbReference>
<comment type="caution">
    <text evidence="3">The sequence shown here is derived from an EMBL/GenBank/DDBJ whole genome shotgun (WGS) entry which is preliminary data.</text>
</comment>
<name>A0ABT8Y5N1_9SPHN</name>
<accession>A0ABT8Y5N1</accession>
<dbReference type="Proteomes" id="UP001169764">
    <property type="component" value="Unassembled WGS sequence"/>
</dbReference>
<evidence type="ECO:0000259" key="2">
    <source>
        <dbReference type="PROSITE" id="PS50175"/>
    </source>
</evidence>